<dbReference type="AlphaFoldDB" id="A0A5E7QML9"/>
<sequence length="99" mass="10941">MRQLIGKGPAHLHRRTLTPNRCAKEVGNHRSDKHHRNHAQGDNLFRIVDLIDDQIVSGINGLAYQVIRKSHGKASYGQEPDDPGMGLSPLGGMIQGKQE</sequence>
<feature type="region of interest" description="Disordered" evidence="1">
    <location>
        <begin position="1"/>
        <end position="41"/>
    </location>
</feature>
<feature type="region of interest" description="Disordered" evidence="1">
    <location>
        <begin position="72"/>
        <end position="99"/>
    </location>
</feature>
<reference evidence="2" key="1">
    <citation type="submission" date="2019-09" db="EMBL/GenBank/DDBJ databases">
        <authorList>
            <person name="Chandra G."/>
            <person name="Truman W A."/>
        </authorList>
    </citation>
    <scope>NUCLEOTIDE SEQUENCE</scope>
    <source>
        <strain evidence="2">PS683</strain>
    </source>
</reference>
<protein>
    <submittedName>
        <fullName evidence="2">Uncharacterized protein</fullName>
    </submittedName>
</protein>
<dbReference type="EMBL" id="LR700646">
    <property type="protein sequence ID" value="VVM15480.1"/>
    <property type="molecule type" value="Genomic_DNA"/>
</dbReference>
<proteinExistence type="predicted"/>
<evidence type="ECO:0000256" key="1">
    <source>
        <dbReference type="SAM" id="MobiDB-lite"/>
    </source>
</evidence>
<accession>A0A5E7QML9</accession>
<organism evidence="2">
    <name type="scientific">Pseudomonas fluorescens</name>
    <dbReference type="NCBI Taxonomy" id="294"/>
    <lineage>
        <taxon>Bacteria</taxon>
        <taxon>Pseudomonadati</taxon>
        <taxon>Pseudomonadota</taxon>
        <taxon>Gammaproteobacteria</taxon>
        <taxon>Pseudomonadales</taxon>
        <taxon>Pseudomonadaceae</taxon>
        <taxon>Pseudomonas</taxon>
    </lineage>
</organism>
<evidence type="ECO:0000313" key="2">
    <source>
        <dbReference type="EMBL" id="VVM15480.1"/>
    </source>
</evidence>
<gene>
    <name evidence="2" type="ORF">PS683_03796</name>
</gene>
<name>A0A5E7QML9_PSEFL</name>